<name>A0ABU8SZ35_9GAMM</name>
<sequence>MMHDLLPFKGESVKGLYKKPSTEQFGHLDSKTKKGIDNAWDKIGIINDEGIVWVESSKLHTVIRTTKGSAKYWVSKLNKNEKIVATNGDIYVSGSSLCEKLGEQVYHAGKLNREDYLEYAYALVVASRRCSRARELRARRYEQISEKLKRLKSTRIKGHKITKDELTGDDLNIRTAEFSHIRSKSAYPQIAHYLDNGLIVNKSTHDLITRNNVNDEEELLFLCQRMSWSTKWYNNFKKSFCK</sequence>
<dbReference type="EMBL" id="JAQPZS010000027">
    <property type="protein sequence ID" value="MEJ6498311.1"/>
    <property type="molecule type" value="Genomic_DNA"/>
</dbReference>
<comment type="caution">
    <text evidence="1">The sequence shown here is derived from an EMBL/GenBank/DDBJ whole genome shotgun (WGS) entry which is preliminary data.</text>
</comment>
<dbReference type="Proteomes" id="UP001377972">
    <property type="component" value="Unassembled WGS sequence"/>
</dbReference>
<keyword evidence="2" id="KW-1185">Reference proteome</keyword>
<gene>
    <name evidence="1" type="ORF">PQI24_19940</name>
</gene>
<reference evidence="1 2" key="1">
    <citation type="submission" date="2023-01" db="EMBL/GenBank/DDBJ databases">
        <title>Trichodesmium-associated heterotrophic epibiont bacteria.</title>
        <authorList>
            <person name="Cleveland C.S."/>
            <person name="Webb E.A."/>
        </authorList>
    </citation>
    <scope>NUCLEOTIDE SEQUENCE [LARGE SCALE GENOMIC DNA]</scope>
    <source>
        <strain evidence="1 2">USCH2</strain>
    </source>
</reference>
<protein>
    <submittedName>
        <fullName evidence="1">Uncharacterized protein</fullName>
    </submittedName>
</protein>
<proteinExistence type="predicted"/>
<accession>A0ABU8SZ35</accession>
<organism evidence="1 2">
    <name type="scientific">Pseudoalteromonas lipolytica</name>
    <dbReference type="NCBI Taxonomy" id="570156"/>
    <lineage>
        <taxon>Bacteria</taxon>
        <taxon>Pseudomonadati</taxon>
        <taxon>Pseudomonadota</taxon>
        <taxon>Gammaproteobacteria</taxon>
        <taxon>Alteromonadales</taxon>
        <taxon>Pseudoalteromonadaceae</taxon>
        <taxon>Pseudoalteromonas</taxon>
    </lineage>
</organism>
<evidence type="ECO:0000313" key="1">
    <source>
        <dbReference type="EMBL" id="MEJ6498311.1"/>
    </source>
</evidence>
<dbReference type="RefSeq" id="WP_339982593.1">
    <property type="nucleotide sequence ID" value="NZ_JAQPZS010000027.1"/>
</dbReference>
<evidence type="ECO:0000313" key="2">
    <source>
        <dbReference type="Proteomes" id="UP001377972"/>
    </source>
</evidence>